<sequence>MQSDTAYTGGITVLNIGILGVGELTEKVVIGLRRSGFTGRVLLSPRNHERAQQLSKVWACDVMADNQRVVDAADLLFLGVRPEVVGQLSNEVQLKPRQTLVSLVAGLKLDELQRHFPGAHTVRAMLSYAAQINQSTVVIMPGGEPHAALLGALGSLIVLEQEDAFELATVAACMNGWFYFFLSDLQRWFTDKGLSHEQAAQLVMGNMQDCLASARHQPKASLDVLGKAIATPGTFTAAGLEVLRNNGATQAWREAFDEVLGRLHKGS</sequence>
<dbReference type="InterPro" id="IPR008927">
    <property type="entry name" value="6-PGluconate_DH-like_C_sf"/>
</dbReference>
<evidence type="ECO:0000313" key="5">
    <source>
        <dbReference type="EMBL" id="VVM14880.1"/>
    </source>
</evidence>
<dbReference type="SUPFAM" id="SSF48179">
    <property type="entry name" value="6-phosphogluconate dehydrogenase C-terminal domain-like"/>
    <property type="match status" value="1"/>
</dbReference>
<dbReference type="SUPFAM" id="SSF51735">
    <property type="entry name" value="NAD(P)-binding Rossmann-fold domains"/>
    <property type="match status" value="1"/>
</dbReference>
<dbReference type="Pfam" id="PF14748">
    <property type="entry name" value="P5CR_dimer"/>
    <property type="match status" value="1"/>
</dbReference>
<reference evidence="5" key="1">
    <citation type="submission" date="2019-09" db="EMBL/GenBank/DDBJ databases">
        <authorList>
            <person name="Chandra G."/>
            <person name="Truman W A."/>
        </authorList>
    </citation>
    <scope>NUCLEOTIDE SEQUENCE</scope>
    <source>
        <strain evidence="5">PS683</strain>
    </source>
</reference>
<protein>
    <submittedName>
        <fullName evidence="5">Pyrroline-5-carboxylate reductase</fullName>
        <ecNumber evidence="5">1.5.1.2</ecNumber>
    </submittedName>
</protein>
<name>A0A5E6MTZ4_PSEFL</name>
<organism evidence="5">
    <name type="scientific">Pseudomonas fluorescens</name>
    <dbReference type="NCBI Taxonomy" id="294"/>
    <lineage>
        <taxon>Bacteria</taxon>
        <taxon>Pseudomonadati</taxon>
        <taxon>Pseudomonadota</taxon>
        <taxon>Gammaproteobacteria</taxon>
        <taxon>Pseudomonadales</taxon>
        <taxon>Pseudomonadaceae</taxon>
        <taxon>Pseudomonas</taxon>
    </lineage>
</organism>
<feature type="domain" description="Pyrroline-5-carboxylate reductase dimerisation" evidence="4">
    <location>
        <begin position="169"/>
        <end position="262"/>
    </location>
</feature>
<dbReference type="GO" id="GO:0055129">
    <property type="term" value="P:L-proline biosynthetic process"/>
    <property type="evidence" value="ECO:0007669"/>
    <property type="project" value="TreeGrafter"/>
</dbReference>
<comment type="similarity">
    <text evidence="1">Belongs to the pyrroline-5-carboxylate reductase family.</text>
</comment>
<dbReference type="GO" id="GO:0004735">
    <property type="term" value="F:pyrroline-5-carboxylate reductase activity"/>
    <property type="evidence" value="ECO:0007669"/>
    <property type="project" value="UniProtKB-EC"/>
</dbReference>
<dbReference type="AlphaFoldDB" id="A0A5E6MTZ4"/>
<dbReference type="Pfam" id="PF03807">
    <property type="entry name" value="F420_oxidored"/>
    <property type="match status" value="1"/>
</dbReference>
<dbReference type="Gene3D" id="1.10.3730.10">
    <property type="entry name" value="ProC C-terminal domain-like"/>
    <property type="match status" value="1"/>
</dbReference>
<dbReference type="InterPro" id="IPR036291">
    <property type="entry name" value="NAD(P)-bd_dom_sf"/>
</dbReference>
<evidence type="ECO:0000259" key="4">
    <source>
        <dbReference type="Pfam" id="PF14748"/>
    </source>
</evidence>
<feature type="domain" description="Pyrroline-5-carboxylate reductase catalytic N-terminal" evidence="3">
    <location>
        <begin position="16"/>
        <end position="106"/>
    </location>
</feature>
<keyword evidence="2 5" id="KW-0560">Oxidoreductase</keyword>
<gene>
    <name evidence="5" type="primary">proC_2</name>
    <name evidence="5" type="ORF">PS683_03195</name>
</gene>
<evidence type="ECO:0000256" key="2">
    <source>
        <dbReference type="ARBA" id="ARBA00023002"/>
    </source>
</evidence>
<dbReference type="Gene3D" id="3.40.50.720">
    <property type="entry name" value="NAD(P)-binding Rossmann-like Domain"/>
    <property type="match status" value="1"/>
</dbReference>
<evidence type="ECO:0000259" key="3">
    <source>
        <dbReference type="Pfam" id="PF03807"/>
    </source>
</evidence>
<evidence type="ECO:0000256" key="1">
    <source>
        <dbReference type="ARBA" id="ARBA00005525"/>
    </source>
</evidence>
<dbReference type="PANTHER" id="PTHR11645">
    <property type="entry name" value="PYRROLINE-5-CARBOXYLATE REDUCTASE"/>
    <property type="match status" value="1"/>
</dbReference>
<dbReference type="EMBL" id="LR700645">
    <property type="protein sequence ID" value="VVM14880.1"/>
    <property type="molecule type" value="Genomic_DNA"/>
</dbReference>
<dbReference type="EC" id="1.5.1.2" evidence="5"/>
<dbReference type="InterPro" id="IPR028939">
    <property type="entry name" value="P5C_Rdtase_cat_N"/>
</dbReference>
<accession>A0A5E6MTZ4</accession>
<dbReference type="InterPro" id="IPR029036">
    <property type="entry name" value="P5CR_dimer"/>
</dbReference>
<proteinExistence type="inferred from homology"/>
<dbReference type="PANTHER" id="PTHR11645:SF0">
    <property type="entry name" value="PYRROLINE-5-CARBOXYLATE REDUCTASE 3"/>
    <property type="match status" value="1"/>
</dbReference>